<evidence type="ECO:0000313" key="2">
    <source>
        <dbReference type="Proteomes" id="UP001165079"/>
    </source>
</evidence>
<dbReference type="Gene3D" id="1.10.10.10">
    <property type="entry name" value="Winged helix-like DNA-binding domain superfamily/Winged helix DNA-binding domain"/>
    <property type="match status" value="1"/>
</dbReference>
<dbReference type="SUPFAM" id="SSF88659">
    <property type="entry name" value="Sigma3 and sigma4 domains of RNA polymerase sigma factors"/>
    <property type="match status" value="1"/>
</dbReference>
<name>A0A9W6SNT4_9ACTN</name>
<dbReference type="Proteomes" id="UP001165079">
    <property type="component" value="Unassembled WGS sequence"/>
</dbReference>
<dbReference type="RefSeq" id="WP_285664267.1">
    <property type="nucleotide sequence ID" value="NZ_BSTX01000002.1"/>
</dbReference>
<dbReference type="InterPro" id="IPR008984">
    <property type="entry name" value="SMAD_FHA_dom_sf"/>
</dbReference>
<dbReference type="SUPFAM" id="SSF49879">
    <property type="entry name" value="SMAD/FHA domain"/>
    <property type="match status" value="1"/>
</dbReference>
<dbReference type="AlphaFoldDB" id="A0A9W6SNT4"/>
<gene>
    <name evidence="1" type="ORF">Afil01_39490</name>
</gene>
<dbReference type="InterPro" id="IPR013324">
    <property type="entry name" value="RNA_pol_sigma_r3/r4-like"/>
</dbReference>
<accession>A0A9W6SNT4</accession>
<proteinExistence type="predicted"/>
<dbReference type="EMBL" id="BSTX01000002">
    <property type="protein sequence ID" value="GLZ79142.1"/>
    <property type="molecule type" value="Genomic_DNA"/>
</dbReference>
<dbReference type="InterPro" id="IPR036388">
    <property type="entry name" value="WH-like_DNA-bd_sf"/>
</dbReference>
<reference evidence="1" key="1">
    <citation type="submission" date="2023-03" db="EMBL/GenBank/DDBJ databases">
        <title>Actinorhabdospora filicis NBRC 111898.</title>
        <authorList>
            <person name="Ichikawa N."/>
            <person name="Sato H."/>
            <person name="Tonouchi N."/>
        </authorList>
    </citation>
    <scope>NUCLEOTIDE SEQUENCE</scope>
    <source>
        <strain evidence="1">NBRC 111898</strain>
    </source>
</reference>
<sequence>MKALPDLIVEYEGNTTVLTATDTLTFGRDASCGLCLDSADLGVSRIAGRLSATGSGWAVTNLSRKRPLHIVDAAGFGVPLPVVSAGGVPSRRSVDGSPLTVLVVGEAWTYALILRLDSDDPTGSIEDPLDENRTRTQLPALTDRRREVLVAMTSGYLRPYPYYDPRPRTYQEIADMLGLPKSTVVKRIEQVRLDLVNAGVLGLEKELDARRTLCEWLLATRVLTPADLDWLTVRAAARDRASPST</sequence>
<organism evidence="1 2">
    <name type="scientific">Actinorhabdospora filicis</name>
    <dbReference type="NCBI Taxonomy" id="1785913"/>
    <lineage>
        <taxon>Bacteria</taxon>
        <taxon>Bacillati</taxon>
        <taxon>Actinomycetota</taxon>
        <taxon>Actinomycetes</taxon>
        <taxon>Micromonosporales</taxon>
        <taxon>Micromonosporaceae</taxon>
        <taxon>Actinorhabdospora</taxon>
    </lineage>
</organism>
<protein>
    <submittedName>
        <fullName evidence="1">Uncharacterized protein</fullName>
    </submittedName>
</protein>
<evidence type="ECO:0000313" key="1">
    <source>
        <dbReference type="EMBL" id="GLZ79142.1"/>
    </source>
</evidence>
<keyword evidence="2" id="KW-1185">Reference proteome</keyword>
<comment type="caution">
    <text evidence="1">The sequence shown here is derived from an EMBL/GenBank/DDBJ whole genome shotgun (WGS) entry which is preliminary data.</text>
</comment>